<organism evidence="1 2">
    <name type="scientific">Gossypium raimondii</name>
    <name type="common">Peruvian cotton</name>
    <name type="synonym">Gossypium klotzschianum subsp. raimondii</name>
    <dbReference type="NCBI Taxonomy" id="29730"/>
    <lineage>
        <taxon>Eukaryota</taxon>
        <taxon>Viridiplantae</taxon>
        <taxon>Streptophyta</taxon>
        <taxon>Embryophyta</taxon>
        <taxon>Tracheophyta</taxon>
        <taxon>Spermatophyta</taxon>
        <taxon>Magnoliopsida</taxon>
        <taxon>eudicotyledons</taxon>
        <taxon>Gunneridae</taxon>
        <taxon>Pentapetalae</taxon>
        <taxon>rosids</taxon>
        <taxon>malvids</taxon>
        <taxon>Malvales</taxon>
        <taxon>Malvaceae</taxon>
        <taxon>Malvoideae</taxon>
        <taxon>Gossypium</taxon>
    </lineage>
</organism>
<gene>
    <name evidence="1" type="ORF">Gorai_018445</name>
</gene>
<evidence type="ECO:0000313" key="1">
    <source>
        <dbReference type="EMBL" id="MBA0589710.1"/>
    </source>
</evidence>
<accession>A0A7J8PL19</accession>
<protein>
    <submittedName>
        <fullName evidence="1">Uncharacterized protein</fullName>
    </submittedName>
</protein>
<feature type="non-terminal residue" evidence="1">
    <location>
        <position position="90"/>
    </location>
</feature>
<evidence type="ECO:0000313" key="2">
    <source>
        <dbReference type="Proteomes" id="UP000593578"/>
    </source>
</evidence>
<comment type="caution">
    <text evidence="1">The sequence shown here is derived from an EMBL/GenBank/DDBJ whole genome shotgun (WGS) entry which is preliminary data.</text>
</comment>
<dbReference type="Proteomes" id="UP000593578">
    <property type="component" value="Unassembled WGS sequence"/>
</dbReference>
<dbReference type="EMBL" id="JABEZZ010000007">
    <property type="protein sequence ID" value="MBA0589710.1"/>
    <property type="molecule type" value="Genomic_DNA"/>
</dbReference>
<name>A0A7J8PL19_GOSRA</name>
<proteinExistence type="predicted"/>
<sequence length="90" mass="10143">MRAKTCAPTLSLPSIECAHARSHITLWFPTKTAMAVGVWHLYKCMTISLNHLELEVKDDNTLLSCWRPADLSRLLLVNSVAFNFNGNLDE</sequence>
<dbReference type="AlphaFoldDB" id="A0A7J8PL19"/>
<reference evidence="1 2" key="1">
    <citation type="journal article" date="2019" name="Genome Biol. Evol.">
        <title>Insights into the evolution of the New World diploid cottons (Gossypium, subgenus Houzingenia) based on genome sequencing.</title>
        <authorList>
            <person name="Grover C.E."/>
            <person name="Arick M.A. 2nd"/>
            <person name="Thrash A."/>
            <person name="Conover J.L."/>
            <person name="Sanders W.S."/>
            <person name="Peterson D.G."/>
            <person name="Frelichowski J.E."/>
            <person name="Scheffler J.A."/>
            <person name="Scheffler B.E."/>
            <person name="Wendel J.F."/>
        </authorList>
    </citation>
    <scope>NUCLEOTIDE SEQUENCE [LARGE SCALE GENOMIC DNA]</scope>
    <source>
        <strain evidence="1">8</strain>
        <tissue evidence="1">Leaf</tissue>
    </source>
</reference>